<feature type="domain" description="Ig-like" evidence="9">
    <location>
        <begin position="114"/>
        <end position="232"/>
    </location>
</feature>
<keyword evidence="3" id="KW-0732">Signal</keyword>
<keyword evidence="5 8" id="KW-0472">Membrane</keyword>
<dbReference type="InterPro" id="IPR007110">
    <property type="entry name" value="Ig-like_dom"/>
</dbReference>
<dbReference type="AlphaFoldDB" id="A0A6G1PV40"/>
<evidence type="ECO:0000256" key="5">
    <source>
        <dbReference type="ARBA" id="ARBA00023136"/>
    </source>
</evidence>
<dbReference type="SUPFAM" id="SSF48726">
    <property type="entry name" value="Immunoglobulin"/>
    <property type="match status" value="3"/>
</dbReference>
<dbReference type="InterPro" id="IPR036179">
    <property type="entry name" value="Ig-like_dom_sf"/>
</dbReference>
<dbReference type="Gene3D" id="2.60.40.10">
    <property type="entry name" value="Immunoglobulins"/>
    <property type="match status" value="3"/>
</dbReference>
<dbReference type="EMBL" id="CM015720">
    <property type="protein sequence ID" value="KAF3694135.1"/>
    <property type="molecule type" value="Genomic_DNA"/>
</dbReference>
<dbReference type="PROSITE" id="PS50835">
    <property type="entry name" value="IG_LIKE"/>
    <property type="match status" value="3"/>
</dbReference>
<keyword evidence="2" id="KW-1003">Cell membrane</keyword>
<dbReference type="PANTHER" id="PTHR19433">
    <property type="entry name" value="T-CELL RECEPTOR ALPHA CHAIN V REGION-RELATED"/>
    <property type="match status" value="1"/>
</dbReference>
<proteinExistence type="predicted"/>
<dbReference type="SMART" id="SM00409">
    <property type="entry name" value="IG"/>
    <property type="match status" value="3"/>
</dbReference>
<dbReference type="PANTHER" id="PTHR19433:SF111">
    <property type="entry name" value="T CELL RECEPTOR ALPHA VARIABLE 4"/>
    <property type="match status" value="1"/>
</dbReference>
<feature type="domain" description="Ig-like" evidence="9">
    <location>
        <begin position="319"/>
        <end position="436"/>
    </location>
</feature>
<keyword evidence="6" id="KW-1015">Disulfide bond</keyword>
<dbReference type="InterPro" id="IPR013106">
    <property type="entry name" value="Ig_V-set"/>
</dbReference>
<evidence type="ECO:0000259" key="9">
    <source>
        <dbReference type="PROSITE" id="PS50835"/>
    </source>
</evidence>
<dbReference type="SMART" id="SM00406">
    <property type="entry name" value="IGv"/>
    <property type="match status" value="3"/>
</dbReference>
<dbReference type="InterPro" id="IPR013783">
    <property type="entry name" value="Ig-like_fold"/>
</dbReference>
<gene>
    <name evidence="10" type="ORF">EXN66_Car009811</name>
</gene>
<evidence type="ECO:0000256" key="6">
    <source>
        <dbReference type="ARBA" id="ARBA00023157"/>
    </source>
</evidence>
<dbReference type="CDD" id="cd00099">
    <property type="entry name" value="IgV"/>
    <property type="match status" value="3"/>
</dbReference>
<keyword evidence="11" id="KW-1185">Reference proteome</keyword>
<organism evidence="10 11">
    <name type="scientific">Channa argus</name>
    <name type="common">Northern snakehead</name>
    <name type="synonym">Ophicephalus argus</name>
    <dbReference type="NCBI Taxonomy" id="215402"/>
    <lineage>
        <taxon>Eukaryota</taxon>
        <taxon>Metazoa</taxon>
        <taxon>Chordata</taxon>
        <taxon>Craniata</taxon>
        <taxon>Vertebrata</taxon>
        <taxon>Euteleostomi</taxon>
        <taxon>Actinopterygii</taxon>
        <taxon>Neopterygii</taxon>
        <taxon>Teleostei</taxon>
        <taxon>Neoteleostei</taxon>
        <taxon>Acanthomorphata</taxon>
        <taxon>Anabantaria</taxon>
        <taxon>Anabantiformes</taxon>
        <taxon>Channoidei</taxon>
        <taxon>Channidae</taxon>
        <taxon>Channa</taxon>
    </lineage>
</organism>
<evidence type="ECO:0000256" key="7">
    <source>
        <dbReference type="ARBA" id="ARBA00023180"/>
    </source>
</evidence>
<dbReference type="GO" id="GO:0002376">
    <property type="term" value="P:immune system process"/>
    <property type="evidence" value="ECO:0007669"/>
    <property type="project" value="UniProtKB-KW"/>
</dbReference>
<evidence type="ECO:0000256" key="1">
    <source>
        <dbReference type="ARBA" id="ARBA00004236"/>
    </source>
</evidence>
<evidence type="ECO:0000256" key="4">
    <source>
        <dbReference type="ARBA" id="ARBA00022859"/>
    </source>
</evidence>
<sequence length="536" mass="58831">MAGCTDEQTFVTKSVSVGENVILTCNLQKSGAIEAFIWIKLVAGGLPEILGRAYSFLHDYEKIISRITTTKEPERFVLNITKTKPSDAGFYYCLKFNRFNITFLKGAFLSITEPDVTAIIQNFASDALYPGDLVTLQCSVLFDSGNKTCPEEHSVYWFRVGSDESHPNVIYTRGNSSDQRKKSPETRSPQKCVYSFSKNLSSSDSGTYYCAVATCGQILFGNGTKLDIEDVSPCDSKKTVLVLLCVALAISLIVIAFLIYAVVKTSCYCCNGNSQRTSNYNVVQWSTASDSVRPEDSVTLQCSLLYVSENKTCPGDHRPESDRLAVTQDPLSDPVRAGDSVTLQCSVLSDSGNKKCPEEHNVYWFKAKSDESHLSLIYANGNSSDRCEKSPETQKCVYNFFPNVDSSDAGTYYCAVATCGQIVFGNGTKLDIEVVSTCDVRNNTILFLLCVALAISLIVIAFLIYAIVKKSCDCCNAAANLQTNAAISSGNQQSRQANEDLVYSTPVFTRRKGGKAGRRNATAKDETIYTDVRRIL</sequence>
<keyword evidence="8" id="KW-1133">Transmembrane helix</keyword>
<feature type="domain" description="Ig-like" evidence="9">
    <location>
        <begin position="1"/>
        <end position="93"/>
    </location>
</feature>
<feature type="transmembrane region" description="Helical" evidence="8">
    <location>
        <begin position="240"/>
        <end position="263"/>
    </location>
</feature>
<comment type="subcellular location">
    <subcellularLocation>
        <location evidence="1">Cell membrane</location>
    </subcellularLocation>
</comment>
<dbReference type="Proteomes" id="UP000503349">
    <property type="component" value="Chromosome 9"/>
</dbReference>
<dbReference type="GO" id="GO:0009617">
    <property type="term" value="P:response to bacterium"/>
    <property type="evidence" value="ECO:0007669"/>
    <property type="project" value="TreeGrafter"/>
</dbReference>
<evidence type="ECO:0000256" key="3">
    <source>
        <dbReference type="ARBA" id="ARBA00022729"/>
    </source>
</evidence>
<feature type="transmembrane region" description="Helical" evidence="8">
    <location>
        <begin position="445"/>
        <end position="468"/>
    </location>
</feature>
<reference evidence="10 11" key="1">
    <citation type="submission" date="2019-02" db="EMBL/GenBank/DDBJ databases">
        <title>Opniocepnalus argus genome.</title>
        <authorList>
            <person name="Zhou C."/>
            <person name="Xiao S."/>
        </authorList>
    </citation>
    <scope>NUCLEOTIDE SEQUENCE [LARGE SCALE GENOMIC DNA]</scope>
    <source>
        <strain evidence="10">OARG1902GOOAL</strain>
        <tissue evidence="10">Muscle</tissue>
    </source>
</reference>
<reference evidence="11" key="2">
    <citation type="submission" date="2019-02" db="EMBL/GenBank/DDBJ databases">
        <title>Opniocepnalus argus Var Kimnra genome.</title>
        <authorList>
            <person name="Zhou C."/>
            <person name="Xiao S."/>
        </authorList>
    </citation>
    <scope>NUCLEOTIDE SEQUENCE [LARGE SCALE GENOMIC DNA]</scope>
</reference>
<evidence type="ECO:0000313" key="11">
    <source>
        <dbReference type="Proteomes" id="UP000503349"/>
    </source>
</evidence>
<evidence type="ECO:0000313" key="10">
    <source>
        <dbReference type="EMBL" id="KAF3694135.1"/>
    </source>
</evidence>
<name>A0A6G1PV40_CHAAH</name>
<dbReference type="InterPro" id="IPR003599">
    <property type="entry name" value="Ig_sub"/>
</dbReference>
<dbReference type="Pfam" id="PF07686">
    <property type="entry name" value="V-set"/>
    <property type="match status" value="3"/>
</dbReference>
<protein>
    <submittedName>
        <fullName evidence="10">Ig kappa chain V region Mem5</fullName>
    </submittedName>
</protein>
<keyword evidence="8" id="KW-0812">Transmembrane</keyword>
<keyword evidence="7" id="KW-0325">Glycoprotein</keyword>
<evidence type="ECO:0000256" key="8">
    <source>
        <dbReference type="SAM" id="Phobius"/>
    </source>
</evidence>
<evidence type="ECO:0000256" key="2">
    <source>
        <dbReference type="ARBA" id="ARBA00022475"/>
    </source>
</evidence>
<accession>A0A6G1PV40</accession>
<dbReference type="InterPro" id="IPR052051">
    <property type="entry name" value="TCR_complex_component"/>
</dbReference>
<dbReference type="GO" id="GO:0005886">
    <property type="term" value="C:plasma membrane"/>
    <property type="evidence" value="ECO:0007669"/>
    <property type="project" value="UniProtKB-SubCell"/>
</dbReference>
<keyword evidence="4" id="KW-0391">Immunity</keyword>